<proteinExistence type="predicted"/>
<dbReference type="GO" id="GO:0061863">
    <property type="term" value="F:microtubule plus end polymerase"/>
    <property type="evidence" value="ECO:0007669"/>
    <property type="project" value="InterPro"/>
</dbReference>
<dbReference type="GO" id="GO:0051010">
    <property type="term" value="F:microtubule plus-end binding"/>
    <property type="evidence" value="ECO:0007669"/>
    <property type="project" value="InterPro"/>
</dbReference>
<dbReference type="InterPro" id="IPR011989">
    <property type="entry name" value="ARM-like"/>
</dbReference>
<dbReference type="InterPro" id="IPR016024">
    <property type="entry name" value="ARM-type_fold"/>
</dbReference>
<dbReference type="InterPro" id="IPR034085">
    <property type="entry name" value="TOG"/>
</dbReference>
<evidence type="ECO:0000313" key="2">
    <source>
        <dbReference type="Proteomes" id="UP000079169"/>
    </source>
</evidence>
<dbReference type="Gene3D" id="1.25.10.10">
    <property type="entry name" value="Leucine-rich Repeat Variant"/>
    <property type="match status" value="1"/>
</dbReference>
<dbReference type="GO" id="GO:0046785">
    <property type="term" value="P:microtubule polymerization"/>
    <property type="evidence" value="ECO:0007669"/>
    <property type="project" value="InterPro"/>
</dbReference>
<organism evidence="2 3">
    <name type="scientific">Diaphorina citri</name>
    <name type="common">Asian citrus psyllid</name>
    <dbReference type="NCBI Taxonomy" id="121845"/>
    <lineage>
        <taxon>Eukaryota</taxon>
        <taxon>Metazoa</taxon>
        <taxon>Ecdysozoa</taxon>
        <taxon>Arthropoda</taxon>
        <taxon>Hexapoda</taxon>
        <taxon>Insecta</taxon>
        <taxon>Pterygota</taxon>
        <taxon>Neoptera</taxon>
        <taxon>Paraneoptera</taxon>
        <taxon>Hemiptera</taxon>
        <taxon>Sternorrhyncha</taxon>
        <taxon>Psylloidea</taxon>
        <taxon>Psyllidae</taxon>
        <taxon>Diaphorininae</taxon>
        <taxon>Diaphorina</taxon>
    </lineage>
</organism>
<dbReference type="GeneID" id="103518621"/>
<keyword evidence="2" id="KW-1185">Reference proteome</keyword>
<dbReference type="AlphaFoldDB" id="A0A1S4EMF3"/>
<dbReference type="SMART" id="SM01349">
    <property type="entry name" value="TOG"/>
    <property type="match status" value="1"/>
</dbReference>
<evidence type="ECO:0000313" key="3">
    <source>
        <dbReference type="RefSeq" id="XP_017303360.1"/>
    </source>
</evidence>
<dbReference type="Proteomes" id="UP000079169">
    <property type="component" value="Unplaced"/>
</dbReference>
<dbReference type="SUPFAM" id="SSF48371">
    <property type="entry name" value="ARM repeat"/>
    <property type="match status" value="1"/>
</dbReference>
<gene>
    <name evidence="3" type="primary">LOC103518621</name>
</gene>
<dbReference type="STRING" id="121845.A0A1S4EMF3"/>
<protein>
    <submittedName>
        <fullName evidence="3">CLIP-associating protein-like</fullName>
    </submittedName>
</protein>
<sequence>MGSTPTDLDGFLPLLTTADTKAKLTIGAKLHTYLSEILSTNEDGEPSIQCSDIGLFVDSLLPWITSSNYKVSLQGLEIMIELCDKMRTDFKPFVAAVLPVTIDRLGDSKETIREKSQFFLMKLMETESISVQYLFDRLAASGFTHKNSNVREQCLKLLDSTLVTYGTKALTVSKLVPFIVKLLSDPNS</sequence>
<dbReference type="InterPro" id="IPR045110">
    <property type="entry name" value="XMAP215"/>
</dbReference>
<dbReference type="InterPro" id="IPR024395">
    <property type="entry name" value="CLASP_N_dom"/>
</dbReference>
<dbReference type="GO" id="GO:0007051">
    <property type="term" value="P:spindle organization"/>
    <property type="evidence" value="ECO:0007669"/>
    <property type="project" value="InterPro"/>
</dbReference>
<feature type="non-terminal residue" evidence="3">
    <location>
        <position position="188"/>
    </location>
</feature>
<dbReference type="Pfam" id="PF12348">
    <property type="entry name" value="CLASP_N"/>
    <property type="match status" value="1"/>
</dbReference>
<dbReference type="PaxDb" id="121845-A0A1S4EMF3"/>
<dbReference type="OMA" id="IVIFWHL"/>
<dbReference type="PANTHER" id="PTHR12609">
    <property type="entry name" value="MICROTUBULE ASSOCIATED PROTEIN XMAP215"/>
    <property type="match status" value="1"/>
</dbReference>
<name>A0A1S4EMF3_DIACI</name>
<accession>A0A1S4EMF3</accession>
<feature type="domain" description="TOG" evidence="1">
    <location>
        <begin position="1"/>
        <end position="188"/>
    </location>
</feature>
<dbReference type="GO" id="GO:0030951">
    <property type="term" value="P:establishment or maintenance of microtubule cytoskeleton polarity"/>
    <property type="evidence" value="ECO:0007669"/>
    <property type="project" value="InterPro"/>
</dbReference>
<dbReference type="KEGG" id="dci:103518621"/>
<reference evidence="3" key="1">
    <citation type="submission" date="2025-08" db="UniProtKB">
        <authorList>
            <consortium name="RefSeq"/>
        </authorList>
    </citation>
    <scope>IDENTIFICATION</scope>
</reference>
<evidence type="ECO:0000259" key="1">
    <source>
        <dbReference type="SMART" id="SM01349"/>
    </source>
</evidence>
<dbReference type="RefSeq" id="XP_017303360.1">
    <property type="nucleotide sequence ID" value="XM_017447871.2"/>
</dbReference>